<sequence length="133" mass="15699">MNYLLFLFLFMAAVGIGCLICNDRKIRVSCQRSGDRFTIYYDQRVINIELTSRVRIPSYTWVGKVETIVIPKHSGSLEQIELFMTRYKTSRLAEALFRFSESARAWPIIRFDPEYSKELIGIQMRLKCFIKDR</sequence>
<evidence type="ECO:0000313" key="1">
    <source>
        <dbReference type="EMBL" id="XCN28390.1"/>
    </source>
</evidence>
<proteinExistence type="predicted"/>
<dbReference type="EMBL" id="PP885733">
    <property type="protein sequence ID" value="XCN28390.1"/>
    <property type="molecule type" value="Genomic_DNA"/>
</dbReference>
<protein>
    <submittedName>
        <fullName evidence="1">Uncharacterized protein</fullName>
    </submittedName>
</protein>
<reference evidence="1" key="1">
    <citation type="submission" date="2024-06" db="EMBL/GenBank/DDBJ databases">
        <authorList>
            <person name="Gannavaram S."/>
            <person name="Nemani S."/>
            <person name="Datta M."/>
            <person name="Picchiottino A."/>
            <person name="Mereddy A."/>
            <person name="Gannavaram N."/>
            <person name="Honeycutt C."/>
            <person name="Tran D."/>
            <person name="Choi K."/>
            <person name="Srinivasan K."/>
            <person name="Johnson A."/>
        </authorList>
    </citation>
    <scope>NUCLEOTIDE SEQUENCE</scope>
</reference>
<organism evidence="1">
    <name type="scientific">Pantoea phage Survivor</name>
    <dbReference type="NCBI Taxonomy" id="3232176"/>
    <lineage>
        <taxon>Viruses</taxon>
        <taxon>Duplodnaviria</taxon>
        <taxon>Heunggongvirae</taxon>
        <taxon>Uroviricota</taxon>
        <taxon>Caudoviricetes</taxon>
    </lineage>
</organism>
<name>A0AAU8L0U0_9CAUD</name>
<accession>A0AAU8L0U0</accession>